<dbReference type="Pfam" id="PF01725">
    <property type="entry name" value="Ham1p_like"/>
    <property type="match status" value="1"/>
</dbReference>
<comment type="function">
    <text evidence="7">Pyrophosphatase that catalyzes the hydrolysis of nucleoside triphosphates to their monophosphate derivatives, with a high preference for the non-canonical purine nucleotides XTP (xanthosine triphosphate), dITP (deoxyinosine triphosphate) and ITP. Seems to function as a house-cleaning enzyme that removes non-canonical purine nucleotides from the nucleotide pool, thus preventing their incorporation into DNA/RNA and avoiding chromosomal lesions.</text>
</comment>
<comment type="catalytic activity">
    <reaction evidence="7">
        <text>dITP + H2O = dIMP + diphosphate + H(+)</text>
        <dbReference type="Rhea" id="RHEA:28342"/>
        <dbReference type="ChEBI" id="CHEBI:15377"/>
        <dbReference type="ChEBI" id="CHEBI:15378"/>
        <dbReference type="ChEBI" id="CHEBI:33019"/>
        <dbReference type="ChEBI" id="CHEBI:61194"/>
        <dbReference type="ChEBI" id="CHEBI:61382"/>
        <dbReference type="EC" id="3.6.1.66"/>
    </reaction>
</comment>
<accession>A0ABW4LNC2</accession>
<feature type="binding site" evidence="7">
    <location>
        <begin position="153"/>
        <end position="156"/>
    </location>
    <ligand>
        <name>substrate</name>
    </ligand>
</feature>
<feature type="binding site" evidence="7">
    <location>
        <position position="176"/>
    </location>
    <ligand>
        <name>substrate</name>
    </ligand>
</feature>
<proteinExistence type="inferred from homology"/>
<keyword evidence="2 7" id="KW-0479">Metal-binding</keyword>
<dbReference type="Gene3D" id="3.90.950.10">
    <property type="match status" value="1"/>
</dbReference>
<feature type="binding site" evidence="7">
    <location>
        <begin position="8"/>
        <end position="13"/>
    </location>
    <ligand>
        <name>substrate</name>
    </ligand>
</feature>
<feature type="binding site" evidence="7">
    <location>
        <position position="71"/>
    </location>
    <ligand>
        <name>substrate</name>
    </ligand>
</feature>
<comment type="similarity">
    <text evidence="1 7 8">Belongs to the HAM1 NTPase family.</text>
</comment>
<dbReference type="InterPro" id="IPR002637">
    <property type="entry name" value="RdgB/HAM1"/>
</dbReference>
<evidence type="ECO:0000256" key="4">
    <source>
        <dbReference type="ARBA" id="ARBA00022801"/>
    </source>
</evidence>
<sequence>MKKVIVATKNRGKVQDFKQLFQRKGYEVISLLEIPSSPDIDETGTTFVQNAILKAEGISDILQTMVIADDSGLSIDALGGKPGIFSARYAGDHKNDEDNLNKVLKELHGVKEEDRTARFHCALALAVPGRDTITVEGTCEGFITEEPIGDNGFGYDPIFFVREKNKTMAQLTKEEKNEISHRANALRKLEETMKNIRLGY</sequence>
<feature type="active site" description="Proton acceptor" evidence="7">
    <location>
        <position position="70"/>
    </location>
</feature>
<comment type="caution">
    <text evidence="9">The sequence shown here is derived from an EMBL/GenBank/DDBJ whole genome shotgun (WGS) entry which is preliminary data.</text>
</comment>
<keyword evidence="6 7" id="KW-0546">Nucleotide metabolism</keyword>
<dbReference type="RefSeq" id="WP_377927122.1">
    <property type="nucleotide sequence ID" value="NZ_JBHUEM010000004.1"/>
</dbReference>
<dbReference type="PANTHER" id="PTHR11067:SF9">
    <property type="entry name" value="INOSINE TRIPHOSPHATE PYROPHOSPHATASE"/>
    <property type="match status" value="1"/>
</dbReference>
<dbReference type="InterPro" id="IPR029001">
    <property type="entry name" value="ITPase-like_fam"/>
</dbReference>
<keyword evidence="10" id="KW-1185">Reference proteome</keyword>
<dbReference type="CDD" id="cd00515">
    <property type="entry name" value="HAM1"/>
    <property type="match status" value="1"/>
</dbReference>
<dbReference type="GO" id="GO:0036220">
    <property type="term" value="F:ITP diphosphatase activity"/>
    <property type="evidence" value="ECO:0007669"/>
    <property type="project" value="UniProtKB-EC"/>
</dbReference>
<dbReference type="HAMAP" id="MF_01405">
    <property type="entry name" value="Non_canon_purine_NTPase"/>
    <property type="match status" value="1"/>
</dbReference>
<name>A0ABW4LNC2_9BACI</name>
<feature type="binding site" evidence="7">
    <location>
        <position position="70"/>
    </location>
    <ligand>
        <name>Mg(2+)</name>
        <dbReference type="ChEBI" id="CHEBI:18420"/>
    </ligand>
</feature>
<protein>
    <recommendedName>
        <fullName evidence="7">dITP/XTP pyrophosphatase</fullName>
        <ecNumber evidence="7">3.6.1.66</ecNumber>
    </recommendedName>
    <alternativeName>
        <fullName evidence="7">Non-canonical purine NTP pyrophosphatase</fullName>
    </alternativeName>
    <alternativeName>
        <fullName evidence="7">Non-standard purine NTP pyrophosphatase</fullName>
    </alternativeName>
    <alternativeName>
        <fullName evidence="7">Nucleoside-triphosphate diphosphatase</fullName>
    </alternativeName>
    <alternativeName>
        <fullName evidence="7">Nucleoside-triphosphate pyrophosphatase</fullName>
        <shortName evidence="7">NTPase</shortName>
    </alternativeName>
</protein>
<comment type="catalytic activity">
    <reaction evidence="7">
        <text>XTP + H2O = XMP + diphosphate + H(+)</text>
        <dbReference type="Rhea" id="RHEA:28610"/>
        <dbReference type="ChEBI" id="CHEBI:15377"/>
        <dbReference type="ChEBI" id="CHEBI:15378"/>
        <dbReference type="ChEBI" id="CHEBI:33019"/>
        <dbReference type="ChEBI" id="CHEBI:57464"/>
        <dbReference type="ChEBI" id="CHEBI:61314"/>
        <dbReference type="EC" id="3.6.1.66"/>
    </reaction>
</comment>
<comment type="catalytic activity">
    <reaction evidence="7">
        <text>ITP + H2O = IMP + diphosphate + H(+)</text>
        <dbReference type="Rhea" id="RHEA:29399"/>
        <dbReference type="ChEBI" id="CHEBI:15377"/>
        <dbReference type="ChEBI" id="CHEBI:15378"/>
        <dbReference type="ChEBI" id="CHEBI:33019"/>
        <dbReference type="ChEBI" id="CHEBI:58053"/>
        <dbReference type="ChEBI" id="CHEBI:61402"/>
        <dbReference type="EC" id="3.6.1.66"/>
    </reaction>
</comment>
<evidence type="ECO:0000256" key="1">
    <source>
        <dbReference type="ARBA" id="ARBA00008023"/>
    </source>
</evidence>
<organism evidence="9 10">
    <name type="scientific">Bacillus salitolerans</name>
    <dbReference type="NCBI Taxonomy" id="1437434"/>
    <lineage>
        <taxon>Bacteria</taxon>
        <taxon>Bacillati</taxon>
        <taxon>Bacillota</taxon>
        <taxon>Bacilli</taxon>
        <taxon>Bacillales</taxon>
        <taxon>Bacillaceae</taxon>
        <taxon>Bacillus</taxon>
    </lineage>
</organism>
<evidence type="ECO:0000313" key="10">
    <source>
        <dbReference type="Proteomes" id="UP001597214"/>
    </source>
</evidence>
<dbReference type="EMBL" id="JBHUEM010000004">
    <property type="protein sequence ID" value="MFD1735986.1"/>
    <property type="molecule type" value="Genomic_DNA"/>
</dbReference>
<comment type="subunit">
    <text evidence="7">Homodimer.</text>
</comment>
<evidence type="ECO:0000256" key="8">
    <source>
        <dbReference type="RuleBase" id="RU003781"/>
    </source>
</evidence>
<evidence type="ECO:0000256" key="5">
    <source>
        <dbReference type="ARBA" id="ARBA00022842"/>
    </source>
</evidence>
<feature type="binding site" evidence="7">
    <location>
        <begin position="181"/>
        <end position="182"/>
    </location>
    <ligand>
        <name>substrate</name>
    </ligand>
</feature>
<keyword evidence="5 7" id="KW-0460">Magnesium</keyword>
<reference evidence="10" key="1">
    <citation type="journal article" date="2019" name="Int. J. Syst. Evol. Microbiol.">
        <title>The Global Catalogue of Microorganisms (GCM) 10K type strain sequencing project: providing services to taxonomists for standard genome sequencing and annotation.</title>
        <authorList>
            <consortium name="The Broad Institute Genomics Platform"/>
            <consortium name="The Broad Institute Genome Sequencing Center for Infectious Disease"/>
            <person name="Wu L."/>
            <person name="Ma J."/>
        </authorList>
    </citation>
    <scope>NUCLEOTIDE SEQUENCE [LARGE SCALE GENOMIC DNA]</scope>
    <source>
        <strain evidence="10">CCUG 49339</strain>
    </source>
</reference>
<feature type="binding site" evidence="7">
    <location>
        <position position="41"/>
    </location>
    <ligand>
        <name>Mg(2+)</name>
        <dbReference type="ChEBI" id="CHEBI:18420"/>
    </ligand>
</feature>
<dbReference type="Proteomes" id="UP001597214">
    <property type="component" value="Unassembled WGS sequence"/>
</dbReference>
<dbReference type="InterPro" id="IPR020922">
    <property type="entry name" value="dITP/XTP_pyrophosphatase"/>
</dbReference>
<dbReference type="SUPFAM" id="SSF52972">
    <property type="entry name" value="ITPase-like"/>
    <property type="match status" value="1"/>
</dbReference>
<dbReference type="NCBIfam" id="NF011397">
    <property type="entry name" value="PRK14822.1"/>
    <property type="match status" value="1"/>
</dbReference>
<evidence type="ECO:0000256" key="6">
    <source>
        <dbReference type="ARBA" id="ARBA00023080"/>
    </source>
</evidence>
<dbReference type="PANTHER" id="PTHR11067">
    <property type="entry name" value="INOSINE TRIPHOSPHATE PYROPHOSPHATASE/HAM1 PROTEIN"/>
    <property type="match status" value="1"/>
</dbReference>
<evidence type="ECO:0000256" key="2">
    <source>
        <dbReference type="ARBA" id="ARBA00022723"/>
    </source>
</evidence>
<gene>
    <name evidence="9" type="ORF">ACFSCX_05345</name>
</gene>
<dbReference type="NCBIfam" id="TIGR00042">
    <property type="entry name" value="RdgB/HAM1 family non-canonical purine NTP pyrophosphatase"/>
    <property type="match status" value="1"/>
</dbReference>
<evidence type="ECO:0000256" key="7">
    <source>
        <dbReference type="HAMAP-Rule" id="MF_01405"/>
    </source>
</evidence>
<comment type="cofactor">
    <cofactor evidence="7">
        <name>Mg(2+)</name>
        <dbReference type="ChEBI" id="CHEBI:18420"/>
    </cofactor>
    <text evidence="7">Binds 1 Mg(2+) ion per subunit.</text>
</comment>
<keyword evidence="3 7" id="KW-0547">Nucleotide-binding</keyword>
<keyword evidence="4 7" id="KW-0378">Hydrolase</keyword>
<dbReference type="EC" id="3.6.1.66" evidence="7"/>
<evidence type="ECO:0000256" key="3">
    <source>
        <dbReference type="ARBA" id="ARBA00022741"/>
    </source>
</evidence>
<evidence type="ECO:0000313" key="9">
    <source>
        <dbReference type="EMBL" id="MFD1735986.1"/>
    </source>
</evidence>